<dbReference type="Proteomes" id="UP000038010">
    <property type="component" value="Unassembled WGS sequence"/>
</dbReference>
<dbReference type="InterPro" id="IPR008839">
    <property type="entry name" value="MDM33_fungi"/>
</dbReference>
<feature type="coiled-coil region" evidence="13">
    <location>
        <begin position="176"/>
        <end position="203"/>
    </location>
</feature>
<comment type="subcellular location">
    <subcellularLocation>
        <location evidence="1 12">Mitochondrion inner membrane</location>
        <topology evidence="1 12">Multi-pass membrane protein</topology>
    </subcellularLocation>
</comment>
<evidence type="ECO:0000256" key="5">
    <source>
        <dbReference type="ARBA" id="ARBA00022792"/>
    </source>
</evidence>
<keyword evidence="9 12" id="KW-0496">Mitochondrion</keyword>
<reference evidence="15 16" key="1">
    <citation type="submission" date="2015-06" db="EMBL/GenBank/DDBJ databases">
        <title>Draft genome of the ant-associated black yeast Phialophora attae CBS 131958.</title>
        <authorList>
            <person name="Moreno L.F."/>
            <person name="Stielow B.J."/>
            <person name="de Hoog S."/>
            <person name="Vicente V.A."/>
            <person name="Weiss V.A."/>
            <person name="de Vries M."/>
            <person name="Cruz L.M."/>
            <person name="Souza E.M."/>
        </authorList>
    </citation>
    <scope>NUCLEOTIDE SEQUENCE [LARGE SCALE GENOMIC DNA]</scope>
    <source>
        <strain evidence="15 16">CBS 131958</strain>
    </source>
</reference>
<comment type="caution">
    <text evidence="15">The sequence shown here is derived from an EMBL/GenBank/DDBJ whole genome shotgun (WGS) entry which is preliminary data.</text>
</comment>
<evidence type="ECO:0000256" key="12">
    <source>
        <dbReference type="RuleBase" id="RU364128"/>
    </source>
</evidence>
<proteinExistence type="inferred from homology"/>
<feature type="region of interest" description="Disordered" evidence="14">
    <location>
        <begin position="354"/>
        <end position="384"/>
    </location>
</feature>
<evidence type="ECO:0000256" key="2">
    <source>
        <dbReference type="ARBA" id="ARBA00007472"/>
    </source>
</evidence>
<protein>
    <recommendedName>
        <fullName evidence="12">Sensitive to high expression protein 9, mitochondrial</fullName>
    </recommendedName>
</protein>
<comment type="function">
    <text evidence="11">Required for the maintenance of the structure of the mitochondrial inner membrane. Involved in mitochondrial morphology. Causes growth arrest when highly overexpressed.</text>
</comment>
<evidence type="ECO:0000256" key="7">
    <source>
        <dbReference type="ARBA" id="ARBA00022989"/>
    </source>
</evidence>
<evidence type="ECO:0000256" key="6">
    <source>
        <dbReference type="ARBA" id="ARBA00022946"/>
    </source>
</evidence>
<dbReference type="GO" id="GO:0005743">
    <property type="term" value="C:mitochondrial inner membrane"/>
    <property type="evidence" value="ECO:0007669"/>
    <property type="project" value="UniProtKB-SubCell"/>
</dbReference>
<evidence type="ECO:0000256" key="8">
    <source>
        <dbReference type="ARBA" id="ARBA00023054"/>
    </source>
</evidence>
<comment type="similarity">
    <text evidence="2 12">Belongs to the SHE9 family.</text>
</comment>
<evidence type="ECO:0000313" key="16">
    <source>
        <dbReference type="Proteomes" id="UP000038010"/>
    </source>
</evidence>
<evidence type="ECO:0000256" key="4">
    <source>
        <dbReference type="ARBA" id="ARBA00022692"/>
    </source>
</evidence>
<gene>
    <name evidence="15" type="ORF">AB675_10920</name>
</gene>
<evidence type="ECO:0000256" key="9">
    <source>
        <dbReference type="ARBA" id="ARBA00023128"/>
    </source>
</evidence>
<keyword evidence="16" id="KW-1185">Reference proteome</keyword>
<evidence type="ECO:0000256" key="3">
    <source>
        <dbReference type="ARBA" id="ARBA00011182"/>
    </source>
</evidence>
<dbReference type="PANTHER" id="PTHR31961">
    <property type="entry name" value="SENSITIVE TO HIGH EXPRESSION PROTEIN 9, MITOCHONDRIAL"/>
    <property type="match status" value="1"/>
</dbReference>
<feature type="coiled-coil region" evidence="13">
    <location>
        <begin position="51"/>
        <end position="78"/>
    </location>
</feature>
<dbReference type="EMBL" id="LFJN01000039">
    <property type="protein sequence ID" value="KPI35521.1"/>
    <property type="molecule type" value="Genomic_DNA"/>
</dbReference>
<keyword evidence="7 12" id="KW-1133">Transmembrane helix</keyword>
<evidence type="ECO:0000256" key="13">
    <source>
        <dbReference type="SAM" id="Coils"/>
    </source>
</evidence>
<keyword evidence="8 13" id="KW-0175">Coiled coil</keyword>
<dbReference type="AlphaFoldDB" id="A0A0N0NI77"/>
<comment type="subunit">
    <text evidence="3 12">Homooligomer.</text>
</comment>
<evidence type="ECO:0000256" key="10">
    <source>
        <dbReference type="ARBA" id="ARBA00023136"/>
    </source>
</evidence>
<evidence type="ECO:0000256" key="11">
    <source>
        <dbReference type="ARBA" id="ARBA00024807"/>
    </source>
</evidence>
<dbReference type="PANTHER" id="PTHR31961:SF3">
    <property type="entry name" value="SENSITIVE TO HIGH EXPRESSION PROTEIN 9, MITOCHONDRIAL"/>
    <property type="match status" value="1"/>
</dbReference>
<keyword evidence="5 12" id="KW-0999">Mitochondrion inner membrane</keyword>
<accession>A0A0N0NI77</accession>
<keyword evidence="6 12" id="KW-0809">Transit peptide</keyword>
<name>A0A0N0NI77_9EURO</name>
<sequence>MQQAPCRLSQALWSAFRAAKPVHRPRAFPHQNFHRPKQPWAAQSSSIVRQARFYSEKGKEIERKVQDAKDRIDDSIEARAAVAAESKTEIKEDDEATIIKTRPVSSSIVEPPATSSGASPQAQQSSHDAGRSATPSSQADTTANLRARFGAFMDNFQSHLFVASRRLNDLTGYTTIEQLKNDISAQESLVQRTRQEVKSARDAYSAAVATRSTTQREVNDLLHRKHNWSPNDLERFTNLYRSDHANEQSEVAAQKEVADAETRYEEASTKLGRAILARYHEEQVWSDKIRQMSTWGTWGLMGLNVLLFVVFQILIEPWRRRRLVKGFEEKVEVALQERDVQLAGLRSSVDSHAAATAAATSPGATATSTPTMAPSPPTGAQAKAEAVAGAIAEHIADAVSGATPPSSSTSQADAEAAADAVVAKEIAAEQQQQNGNGNVVFASSASGYAYYAEAFQQLWSEQRTLVVTQRELTTHVLEGMLTGAAVTGLLMALLRPR</sequence>
<feature type="region of interest" description="Disordered" evidence="14">
    <location>
        <begin position="85"/>
        <end position="140"/>
    </location>
</feature>
<keyword evidence="10 12" id="KW-0472">Membrane</keyword>
<organism evidence="15 16">
    <name type="scientific">Cyphellophora attinorum</name>
    <dbReference type="NCBI Taxonomy" id="1664694"/>
    <lineage>
        <taxon>Eukaryota</taxon>
        <taxon>Fungi</taxon>
        <taxon>Dikarya</taxon>
        <taxon>Ascomycota</taxon>
        <taxon>Pezizomycotina</taxon>
        <taxon>Eurotiomycetes</taxon>
        <taxon>Chaetothyriomycetidae</taxon>
        <taxon>Chaetothyriales</taxon>
        <taxon>Cyphellophoraceae</taxon>
        <taxon>Cyphellophora</taxon>
    </lineage>
</organism>
<feature type="compositionally biased region" description="Low complexity" evidence="14">
    <location>
        <begin position="111"/>
        <end position="126"/>
    </location>
</feature>
<evidence type="ECO:0000256" key="14">
    <source>
        <dbReference type="SAM" id="MobiDB-lite"/>
    </source>
</evidence>
<feature type="transmembrane region" description="Helical" evidence="12">
    <location>
        <begin position="295"/>
        <end position="315"/>
    </location>
</feature>
<dbReference type="RefSeq" id="XP_017995484.1">
    <property type="nucleotide sequence ID" value="XM_018139723.1"/>
</dbReference>
<dbReference type="VEuPathDB" id="FungiDB:AB675_10920"/>
<dbReference type="Pfam" id="PF05546">
    <property type="entry name" value="She9_MDM33"/>
    <property type="match status" value="1"/>
</dbReference>
<dbReference type="GO" id="GO:0007007">
    <property type="term" value="P:inner mitochondrial membrane organization"/>
    <property type="evidence" value="ECO:0007669"/>
    <property type="project" value="TreeGrafter"/>
</dbReference>
<evidence type="ECO:0000313" key="15">
    <source>
        <dbReference type="EMBL" id="KPI35521.1"/>
    </source>
</evidence>
<evidence type="ECO:0000256" key="1">
    <source>
        <dbReference type="ARBA" id="ARBA00004448"/>
    </source>
</evidence>
<keyword evidence="4 12" id="KW-0812">Transmembrane</keyword>
<dbReference type="GeneID" id="28731603"/>
<feature type="transmembrane region" description="Helical" evidence="12">
    <location>
        <begin position="472"/>
        <end position="494"/>
    </location>
</feature>
<dbReference type="OrthoDB" id="5595506at2759"/>